<dbReference type="EMBL" id="SDHX01000001">
    <property type="protein sequence ID" value="RXK54946.1"/>
    <property type="molecule type" value="Genomic_DNA"/>
</dbReference>
<dbReference type="InterPro" id="IPR029753">
    <property type="entry name" value="D-isomer_DH_CS"/>
</dbReference>
<dbReference type="PROSITE" id="PS00671">
    <property type="entry name" value="D_2_HYDROXYACID_DH_3"/>
    <property type="match status" value="1"/>
</dbReference>
<dbReference type="GO" id="GO:0051287">
    <property type="term" value="F:NAD binding"/>
    <property type="evidence" value="ECO:0007669"/>
    <property type="project" value="InterPro"/>
</dbReference>
<keyword evidence="2 4" id="KW-0560">Oxidoreductase</keyword>
<dbReference type="Proteomes" id="UP000290218">
    <property type="component" value="Unassembled WGS sequence"/>
</dbReference>
<dbReference type="Pfam" id="PF02826">
    <property type="entry name" value="2-Hacid_dh_C"/>
    <property type="match status" value="1"/>
</dbReference>
<name>A0A4Q1C7Z3_9BACT</name>
<dbReference type="PROSITE" id="PS00670">
    <property type="entry name" value="D_2_HYDROXYACID_DH_2"/>
    <property type="match status" value="1"/>
</dbReference>
<dbReference type="PANTHER" id="PTHR43026">
    <property type="entry name" value="2-HYDROXYACID DEHYDROGENASE HOMOLOG 1-RELATED"/>
    <property type="match status" value="1"/>
</dbReference>
<evidence type="ECO:0000256" key="3">
    <source>
        <dbReference type="ARBA" id="ARBA00023027"/>
    </source>
</evidence>
<protein>
    <submittedName>
        <fullName evidence="7">2-hydroxyacid dehydrogenase</fullName>
    </submittedName>
</protein>
<dbReference type="GO" id="GO:0016616">
    <property type="term" value="F:oxidoreductase activity, acting on the CH-OH group of donors, NAD or NADP as acceptor"/>
    <property type="evidence" value="ECO:0007669"/>
    <property type="project" value="InterPro"/>
</dbReference>
<dbReference type="Pfam" id="PF00389">
    <property type="entry name" value="2-Hacid_dh"/>
    <property type="match status" value="1"/>
</dbReference>
<dbReference type="PANTHER" id="PTHR43026:SF1">
    <property type="entry name" value="2-HYDROXYACID DEHYDROGENASE HOMOLOG 1-RELATED"/>
    <property type="match status" value="1"/>
</dbReference>
<evidence type="ECO:0000259" key="5">
    <source>
        <dbReference type="Pfam" id="PF00389"/>
    </source>
</evidence>
<reference evidence="7 8" key="1">
    <citation type="submission" date="2019-01" db="EMBL/GenBank/DDBJ databases">
        <title>Lacunisphaera sp. strain TWA-58.</title>
        <authorList>
            <person name="Chen W.-M."/>
        </authorList>
    </citation>
    <scope>NUCLEOTIDE SEQUENCE [LARGE SCALE GENOMIC DNA]</scope>
    <source>
        <strain evidence="7 8">TWA-58</strain>
    </source>
</reference>
<comment type="caution">
    <text evidence="7">The sequence shown here is derived from an EMBL/GenBank/DDBJ whole genome shotgun (WGS) entry which is preliminary data.</text>
</comment>
<organism evidence="7 8">
    <name type="scientific">Oleiharenicola lentus</name>
    <dbReference type="NCBI Taxonomy" id="2508720"/>
    <lineage>
        <taxon>Bacteria</taxon>
        <taxon>Pseudomonadati</taxon>
        <taxon>Verrucomicrobiota</taxon>
        <taxon>Opitutia</taxon>
        <taxon>Opitutales</taxon>
        <taxon>Opitutaceae</taxon>
        <taxon>Oleiharenicola</taxon>
    </lineage>
</organism>
<evidence type="ECO:0000256" key="2">
    <source>
        <dbReference type="ARBA" id="ARBA00023002"/>
    </source>
</evidence>
<keyword evidence="3" id="KW-0520">NAD</keyword>
<accession>A0A4Q1C7Z3</accession>
<gene>
    <name evidence="7" type="ORF">ESB00_03345</name>
</gene>
<evidence type="ECO:0000259" key="6">
    <source>
        <dbReference type="Pfam" id="PF02826"/>
    </source>
</evidence>
<dbReference type="SUPFAM" id="SSF52283">
    <property type="entry name" value="Formate/glycerate dehydrogenase catalytic domain-like"/>
    <property type="match status" value="1"/>
</dbReference>
<dbReference type="InterPro" id="IPR006140">
    <property type="entry name" value="D-isomer_DH_NAD-bd"/>
</dbReference>
<feature type="domain" description="D-isomer specific 2-hydroxyacid dehydrogenase catalytic" evidence="5">
    <location>
        <begin position="3"/>
        <end position="327"/>
    </location>
</feature>
<evidence type="ECO:0000313" key="7">
    <source>
        <dbReference type="EMBL" id="RXK54946.1"/>
    </source>
</evidence>
<dbReference type="PROSITE" id="PS00065">
    <property type="entry name" value="D_2_HYDROXYACID_DH_1"/>
    <property type="match status" value="1"/>
</dbReference>
<keyword evidence="8" id="KW-1185">Reference proteome</keyword>
<feature type="domain" description="D-isomer specific 2-hydroxyacid dehydrogenase NAD-binding" evidence="6">
    <location>
        <begin position="110"/>
        <end position="296"/>
    </location>
</feature>
<dbReference type="AlphaFoldDB" id="A0A4Q1C7Z3"/>
<dbReference type="InterPro" id="IPR036291">
    <property type="entry name" value="NAD(P)-bd_dom_sf"/>
</dbReference>
<dbReference type="CDD" id="cd12183">
    <property type="entry name" value="LDH_like_2"/>
    <property type="match status" value="1"/>
</dbReference>
<dbReference type="OrthoDB" id="9805416at2"/>
<dbReference type="InterPro" id="IPR006139">
    <property type="entry name" value="D-isomer_2_OHA_DH_cat_dom"/>
</dbReference>
<evidence type="ECO:0000256" key="4">
    <source>
        <dbReference type="RuleBase" id="RU003719"/>
    </source>
</evidence>
<dbReference type="RefSeq" id="WP_129046311.1">
    <property type="nucleotide sequence ID" value="NZ_SDHX01000001.1"/>
</dbReference>
<evidence type="ECO:0000256" key="1">
    <source>
        <dbReference type="ARBA" id="ARBA00005854"/>
    </source>
</evidence>
<dbReference type="SUPFAM" id="SSF51735">
    <property type="entry name" value="NAD(P)-binding Rossmann-fold domains"/>
    <property type="match status" value="1"/>
</dbReference>
<sequence length="329" mass="35209">MRVVVFSTKPHDRQFLTAANAGRHELVFLEARLLPETAALAAGAQAACLFVHDHADAAVLATFASLGVKHLALRCAGFNNVDLSAAARHGITVARVPAYSPHGVAEHAAALFMTLNRRIHRAYNRVRDGNFALEGLLGFDVHGKTVGVIGTGKIGVCFAQIMRGFGCRVLAFDVARNPAAEAIGAEYVTLEKLFAESHVISLHCPLTPQTRHLINARSLVQMREGVVIINTSRGPLIDTGDVIEALKSGRLGALALDVYEEEEGVFYEDLSGQILADDQLARLLTFPNVLVTSHQAFFTQEAVTAIAATTLGNLDDFAAGRPCPNALKA</sequence>
<comment type="similarity">
    <text evidence="1 4">Belongs to the D-isomer specific 2-hydroxyacid dehydrogenase family.</text>
</comment>
<evidence type="ECO:0000313" key="8">
    <source>
        <dbReference type="Proteomes" id="UP000290218"/>
    </source>
</evidence>
<dbReference type="Gene3D" id="3.40.50.720">
    <property type="entry name" value="NAD(P)-binding Rossmann-like Domain"/>
    <property type="match status" value="2"/>
</dbReference>
<proteinExistence type="inferred from homology"/>
<dbReference type="InterPro" id="IPR029752">
    <property type="entry name" value="D-isomer_DH_CS1"/>
</dbReference>
<dbReference type="InterPro" id="IPR058205">
    <property type="entry name" value="D-LDH-like"/>
</dbReference>